<organism evidence="1 2">
    <name type="scientific">Magallana gigas</name>
    <name type="common">Pacific oyster</name>
    <name type="synonym">Crassostrea gigas</name>
    <dbReference type="NCBI Taxonomy" id="29159"/>
    <lineage>
        <taxon>Eukaryota</taxon>
        <taxon>Metazoa</taxon>
        <taxon>Spiralia</taxon>
        <taxon>Lophotrochozoa</taxon>
        <taxon>Mollusca</taxon>
        <taxon>Bivalvia</taxon>
        <taxon>Autobranchia</taxon>
        <taxon>Pteriomorphia</taxon>
        <taxon>Ostreida</taxon>
        <taxon>Ostreoidea</taxon>
        <taxon>Ostreidae</taxon>
        <taxon>Magallana</taxon>
    </lineage>
</organism>
<proteinExistence type="predicted"/>
<keyword evidence="2" id="KW-1185">Reference proteome</keyword>
<evidence type="ECO:0000313" key="2">
    <source>
        <dbReference type="Proteomes" id="UP000005408"/>
    </source>
</evidence>
<protein>
    <submittedName>
        <fullName evidence="1">Uncharacterized protein</fullName>
    </submittedName>
</protein>
<accession>A0A8W8KR46</accession>
<dbReference type="EnsemblMetazoa" id="G24941.2">
    <property type="protein sequence ID" value="G24941.2:cds"/>
    <property type="gene ID" value="G24941"/>
</dbReference>
<name>A0A8W8KR46_MAGGI</name>
<dbReference type="AlphaFoldDB" id="A0A8W8KR46"/>
<reference evidence="1" key="1">
    <citation type="submission" date="2022-08" db="UniProtKB">
        <authorList>
            <consortium name="EnsemblMetazoa"/>
        </authorList>
    </citation>
    <scope>IDENTIFICATION</scope>
    <source>
        <strain evidence="1">05x7-T-G4-1.051#20</strain>
    </source>
</reference>
<dbReference type="Proteomes" id="UP000005408">
    <property type="component" value="Unassembled WGS sequence"/>
</dbReference>
<sequence>MPWAINPEPQHIVTPGPPQIAYTDTVIMLQNTFKVFGGIKRMIMSFFSYSRWKSCWVENKETNLKYHHLSISFFDSNQFCKRQVLGLGSCSVKKGLDLVCRKLENRCIVVFFLCPHEEFDTLAICWCKRSGPCLAQPCEFGSNHTRETVDIAEAAISFSSYWYVFLFDASKRI</sequence>
<evidence type="ECO:0000313" key="1">
    <source>
        <dbReference type="EnsemblMetazoa" id="G24941.2:cds"/>
    </source>
</evidence>